<accession>A0ABN7M1F1</accession>
<comment type="caution">
    <text evidence="2">The sequence shown here is derived from an EMBL/GenBank/DDBJ whole genome shotgun (WGS) entry which is preliminary data.</text>
</comment>
<name>A0ABN7M1F1_9BACT</name>
<feature type="region of interest" description="Disordered" evidence="1">
    <location>
        <begin position="31"/>
        <end position="60"/>
    </location>
</feature>
<evidence type="ECO:0000313" key="3">
    <source>
        <dbReference type="Proteomes" id="UP000675880"/>
    </source>
</evidence>
<organism evidence="2 3">
    <name type="scientific">Nitrospira defluvii</name>
    <dbReference type="NCBI Taxonomy" id="330214"/>
    <lineage>
        <taxon>Bacteria</taxon>
        <taxon>Pseudomonadati</taxon>
        <taxon>Nitrospirota</taxon>
        <taxon>Nitrospiria</taxon>
        <taxon>Nitrospirales</taxon>
        <taxon>Nitrospiraceae</taxon>
        <taxon>Nitrospira</taxon>
    </lineage>
</organism>
<feature type="compositionally biased region" description="Basic residues" evidence="1">
    <location>
        <begin position="51"/>
        <end position="60"/>
    </location>
</feature>
<dbReference type="Proteomes" id="UP000675880">
    <property type="component" value="Unassembled WGS sequence"/>
</dbReference>
<reference evidence="2 3" key="1">
    <citation type="submission" date="2021-02" db="EMBL/GenBank/DDBJ databases">
        <authorList>
            <person name="Han P."/>
        </authorList>
    </citation>
    <scope>NUCLEOTIDE SEQUENCE [LARGE SCALE GENOMIC DNA]</scope>
    <source>
        <strain evidence="2">Candidatus Nitrospira sp. ZN2</strain>
    </source>
</reference>
<keyword evidence="3" id="KW-1185">Reference proteome</keyword>
<protein>
    <submittedName>
        <fullName evidence="2">Uncharacterized protein</fullName>
    </submittedName>
</protein>
<sequence length="235" mass="26200">MDAQGMGHDKLDGRMLLPSLRERERDIVLHMPRGKQKQRQDDNGVGPLRQLAKRGRQRRAGQLHIAVRDVKIRTPCTIGRHQRLKLDVRVGIAAAVSDDEQSRAHEGCSECWDVNGVSTLGAVTRCSHKNEGIKKPPSRMGNKRSHAKKAGAILRYRAEKPYYVSSDRSPGSWVQKVEPSPLPPAFPNTFVEWLKRESFPLTVAGPRRFFTGLPCYALAGIREIAQLSAQIPNAG</sequence>
<proteinExistence type="predicted"/>
<evidence type="ECO:0000256" key="1">
    <source>
        <dbReference type="SAM" id="MobiDB-lite"/>
    </source>
</evidence>
<gene>
    <name evidence="2" type="ORF">NSPZN2_40627</name>
</gene>
<evidence type="ECO:0000313" key="2">
    <source>
        <dbReference type="EMBL" id="CAE6778295.1"/>
    </source>
</evidence>
<dbReference type="EMBL" id="CAJNBJ010000017">
    <property type="protein sequence ID" value="CAE6778295.1"/>
    <property type="molecule type" value="Genomic_DNA"/>
</dbReference>